<dbReference type="EnsemblPlants" id="LPERR06G20330.1">
    <property type="protein sequence ID" value="LPERR06G20330.1"/>
    <property type="gene ID" value="LPERR06G20330"/>
</dbReference>
<keyword evidence="3" id="KW-1185">Reference proteome</keyword>
<dbReference type="Proteomes" id="UP000032180">
    <property type="component" value="Chromosome 6"/>
</dbReference>
<protein>
    <submittedName>
        <fullName evidence="2">Uncharacterized protein</fullName>
    </submittedName>
</protein>
<feature type="transmembrane region" description="Helical" evidence="1">
    <location>
        <begin position="60"/>
        <end position="79"/>
    </location>
</feature>
<name>A0A0D9WT61_9ORYZ</name>
<reference evidence="2" key="3">
    <citation type="submission" date="2015-04" db="UniProtKB">
        <authorList>
            <consortium name="EnsemblPlants"/>
        </authorList>
    </citation>
    <scope>IDENTIFICATION</scope>
</reference>
<accession>A0A0D9WT61</accession>
<sequence>MAKNTADSEKATGVMDAAAQVDQIAVAGGEEEVVLIPADPRLQVQRGDAGELNQDAWKKWLGWFLIVVWVMILTNNFFVDEGGNNNHAESGNLYAMLAQFISLRSDGYVGRAMP</sequence>
<evidence type="ECO:0000256" key="1">
    <source>
        <dbReference type="SAM" id="Phobius"/>
    </source>
</evidence>
<reference evidence="2 3" key="1">
    <citation type="submission" date="2012-08" db="EMBL/GenBank/DDBJ databases">
        <title>Oryza genome evolution.</title>
        <authorList>
            <person name="Wing R.A."/>
        </authorList>
    </citation>
    <scope>NUCLEOTIDE SEQUENCE</scope>
</reference>
<keyword evidence="1" id="KW-0812">Transmembrane</keyword>
<organism evidence="2 3">
    <name type="scientific">Leersia perrieri</name>
    <dbReference type="NCBI Taxonomy" id="77586"/>
    <lineage>
        <taxon>Eukaryota</taxon>
        <taxon>Viridiplantae</taxon>
        <taxon>Streptophyta</taxon>
        <taxon>Embryophyta</taxon>
        <taxon>Tracheophyta</taxon>
        <taxon>Spermatophyta</taxon>
        <taxon>Magnoliopsida</taxon>
        <taxon>Liliopsida</taxon>
        <taxon>Poales</taxon>
        <taxon>Poaceae</taxon>
        <taxon>BOP clade</taxon>
        <taxon>Oryzoideae</taxon>
        <taxon>Oryzeae</taxon>
        <taxon>Oryzinae</taxon>
        <taxon>Leersia</taxon>
    </lineage>
</organism>
<keyword evidence="1" id="KW-0472">Membrane</keyword>
<reference evidence="3" key="2">
    <citation type="submission" date="2013-12" db="EMBL/GenBank/DDBJ databases">
        <authorList>
            <person name="Yu Y."/>
            <person name="Lee S."/>
            <person name="de Baynast K."/>
            <person name="Wissotski M."/>
            <person name="Liu L."/>
            <person name="Talag J."/>
            <person name="Goicoechea J."/>
            <person name="Angelova A."/>
            <person name="Jetty R."/>
            <person name="Kudrna D."/>
            <person name="Golser W."/>
            <person name="Rivera L."/>
            <person name="Zhang J."/>
            <person name="Wing R."/>
        </authorList>
    </citation>
    <scope>NUCLEOTIDE SEQUENCE</scope>
</reference>
<evidence type="ECO:0000313" key="2">
    <source>
        <dbReference type="EnsemblPlants" id="LPERR06G20330.1"/>
    </source>
</evidence>
<dbReference type="HOGENOM" id="CLU_138176_0_0_1"/>
<keyword evidence="1" id="KW-1133">Transmembrane helix</keyword>
<dbReference type="AlphaFoldDB" id="A0A0D9WT61"/>
<proteinExistence type="predicted"/>
<dbReference type="Gramene" id="LPERR06G20330.1">
    <property type="protein sequence ID" value="LPERR06G20330.1"/>
    <property type="gene ID" value="LPERR06G20330"/>
</dbReference>
<evidence type="ECO:0000313" key="3">
    <source>
        <dbReference type="Proteomes" id="UP000032180"/>
    </source>
</evidence>